<evidence type="ECO:0000259" key="1">
    <source>
        <dbReference type="Pfam" id="PF07969"/>
    </source>
</evidence>
<dbReference type="HOGENOM" id="CLU_009942_6_1_11"/>
<dbReference type="GO" id="GO:0016810">
    <property type="term" value="F:hydrolase activity, acting on carbon-nitrogen (but not peptide) bonds"/>
    <property type="evidence" value="ECO:0007669"/>
    <property type="project" value="InterPro"/>
</dbReference>
<evidence type="ECO:0000313" key="3">
    <source>
        <dbReference type="Proteomes" id="UP000008229"/>
    </source>
</evidence>
<name>D3F7W1_CONWI</name>
<gene>
    <name evidence="2" type="ordered locus">Cwoe_4441</name>
</gene>
<dbReference type="Pfam" id="PF07969">
    <property type="entry name" value="Amidohydro_3"/>
    <property type="match status" value="1"/>
</dbReference>
<dbReference type="AlphaFoldDB" id="D3F7W1"/>
<dbReference type="PANTHER" id="PTHR22642">
    <property type="entry name" value="IMIDAZOLONEPROPIONASE"/>
    <property type="match status" value="1"/>
</dbReference>
<dbReference type="PANTHER" id="PTHR22642:SF2">
    <property type="entry name" value="PROTEIN LONG AFTER FAR-RED 3"/>
    <property type="match status" value="1"/>
</dbReference>
<keyword evidence="3" id="KW-1185">Reference proteome</keyword>
<reference evidence="3" key="2">
    <citation type="submission" date="2010-01" db="EMBL/GenBank/DDBJ databases">
        <title>The complete genome of Conexibacter woesei DSM 14684.</title>
        <authorList>
            <consortium name="US DOE Joint Genome Institute (JGI-PGF)"/>
            <person name="Lucas S."/>
            <person name="Copeland A."/>
            <person name="Lapidus A."/>
            <person name="Glavina del Rio T."/>
            <person name="Dalin E."/>
            <person name="Tice H."/>
            <person name="Bruce D."/>
            <person name="Goodwin L."/>
            <person name="Pitluck S."/>
            <person name="Kyrpides N."/>
            <person name="Mavromatis K."/>
            <person name="Ivanova N."/>
            <person name="Mikhailova N."/>
            <person name="Chertkov O."/>
            <person name="Brettin T."/>
            <person name="Detter J.C."/>
            <person name="Han C."/>
            <person name="Larimer F."/>
            <person name="Land M."/>
            <person name="Hauser L."/>
            <person name="Markowitz V."/>
            <person name="Cheng J.-F."/>
            <person name="Hugenholtz P."/>
            <person name="Woyke T."/>
            <person name="Wu D."/>
            <person name="Pukall R."/>
            <person name="Steenblock K."/>
            <person name="Schneider S."/>
            <person name="Klenk H.-P."/>
            <person name="Eisen J.A."/>
        </authorList>
    </citation>
    <scope>NUCLEOTIDE SEQUENCE [LARGE SCALE GENOMIC DNA]</scope>
    <source>
        <strain evidence="3">DSM 14684 / CIP 108061 / JCM 11494 / NBRC 100937 / ID131577</strain>
    </source>
</reference>
<dbReference type="Gene3D" id="3.10.310.70">
    <property type="match status" value="1"/>
</dbReference>
<accession>D3F7W1</accession>
<dbReference type="InterPro" id="IPR032466">
    <property type="entry name" value="Metal_Hydrolase"/>
</dbReference>
<dbReference type="SUPFAM" id="SSF51556">
    <property type="entry name" value="Metallo-dependent hydrolases"/>
    <property type="match status" value="1"/>
</dbReference>
<sequence>MAARRFADLAIVGAEIRTLDPARPHAQAVAIGAGRILAVGDDAEVRAVCDARTELLDGSGMALTPGLVDTHIHPFRSDWVGGADLTGCRTLAAVETALAAEREHVGEGAWVRGWGLEYGAFAGVGLDGRQLERAVGGAPTLLILLDGHTGLATPRALELAGVRGPVALDGSAEVVVRDGVPTGELREPAALALVRAAIPPLDPRAERELFAQIQQRFAQVGLTGAHVMDGTPATLDLLRELEGEDRLAVRHLLALLQEPETTFEAMKRDAALGAEHGRLWRVGAAKFFIDGVLDTGTSWLEEPDLQGDGLQQLWPDHARYERAVKLFADAGVQCVTHATGDRAVRAALDAYRAAGRSGVGTHRIEHVELLRDRELPRFAAEGVAASMQPLHMQWLRADMSDSISSRLGAMQLARGWRTGDLQRSGALMPLGSDWPVATFDPRVGMAWARLRRTPGDAAAHVFGPEQVLDGLRALMGYTTAAARVAGEQDVAGRIAPGCRADLSGFAEDPVACSADALPDLPVTLTVVDGRLRHRD</sequence>
<dbReference type="EMBL" id="CP001854">
    <property type="protein sequence ID" value="ADB52855.1"/>
    <property type="molecule type" value="Genomic_DNA"/>
</dbReference>
<dbReference type="OrthoDB" id="3173428at2"/>
<dbReference type="Proteomes" id="UP000008229">
    <property type="component" value="Chromosome"/>
</dbReference>
<evidence type="ECO:0000313" key="2">
    <source>
        <dbReference type="EMBL" id="ADB52855.1"/>
    </source>
</evidence>
<protein>
    <submittedName>
        <fullName evidence="2">Amidohydrolase 3</fullName>
    </submittedName>
</protein>
<reference evidence="2 3" key="1">
    <citation type="journal article" date="2010" name="Stand. Genomic Sci.">
        <title>Complete genome sequence of Conexibacter woesei type strain (ID131577).</title>
        <authorList>
            <person name="Pukall R."/>
            <person name="Lapidus A."/>
            <person name="Glavina Del Rio T."/>
            <person name="Copeland A."/>
            <person name="Tice H."/>
            <person name="Cheng J.-F."/>
            <person name="Lucas S."/>
            <person name="Chen F."/>
            <person name="Nolan M."/>
            <person name="Bruce D."/>
            <person name="Goodwin L."/>
            <person name="Pitluck S."/>
            <person name="Mavromatis K."/>
            <person name="Ivanova N."/>
            <person name="Ovchinnikova G."/>
            <person name="Pati A."/>
            <person name="Chen A."/>
            <person name="Palaniappan K."/>
            <person name="Land M."/>
            <person name="Hauser L."/>
            <person name="Chang Y.-J."/>
            <person name="Jeffries C.D."/>
            <person name="Chain P."/>
            <person name="Meincke L."/>
            <person name="Sims D."/>
            <person name="Brettin T."/>
            <person name="Detter J.C."/>
            <person name="Rohde M."/>
            <person name="Goeker M."/>
            <person name="Bristow J."/>
            <person name="Eisen J.A."/>
            <person name="Markowitz V."/>
            <person name="Kyrpides N.C."/>
            <person name="Klenk H.-P."/>
            <person name="Hugenholtz P."/>
        </authorList>
    </citation>
    <scope>NUCLEOTIDE SEQUENCE [LARGE SCALE GENOMIC DNA]</scope>
    <source>
        <strain evidence="3">DSM 14684 / CIP 108061 / JCM 11494 / NBRC 100937 / ID131577</strain>
    </source>
</reference>
<proteinExistence type="predicted"/>
<dbReference type="InterPro" id="IPR013108">
    <property type="entry name" value="Amidohydro_3"/>
</dbReference>
<organism evidence="2 3">
    <name type="scientific">Conexibacter woesei (strain DSM 14684 / CCUG 47730 / CIP 108061 / JCM 11494 / NBRC 100937 / ID131577)</name>
    <dbReference type="NCBI Taxonomy" id="469383"/>
    <lineage>
        <taxon>Bacteria</taxon>
        <taxon>Bacillati</taxon>
        <taxon>Actinomycetota</taxon>
        <taxon>Thermoleophilia</taxon>
        <taxon>Solirubrobacterales</taxon>
        <taxon>Conexibacteraceae</taxon>
        <taxon>Conexibacter</taxon>
    </lineage>
</organism>
<dbReference type="SUPFAM" id="SSF51338">
    <property type="entry name" value="Composite domain of metallo-dependent hydrolases"/>
    <property type="match status" value="1"/>
</dbReference>
<dbReference type="InterPro" id="IPR011059">
    <property type="entry name" value="Metal-dep_hydrolase_composite"/>
</dbReference>
<dbReference type="STRING" id="469383.Cwoe_4441"/>
<dbReference type="RefSeq" id="WP_012935906.1">
    <property type="nucleotide sequence ID" value="NC_013739.1"/>
</dbReference>
<keyword evidence="2" id="KW-0378">Hydrolase</keyword>
<dbReference type="Gene3D" id="2.30.40.10">
    <property type="entry name" value="Urease, subunit C, domain 1"/>
    <property type="match status" value="1"/>
</dbReference>
<dbReference type="Gene3D" id="3.20.20.140">
    <property type="entry name" value="Metal-dependent hydrolases"/>
    <property type="match status" value="1"/>
</dbReference>
<feature type="domain" description="Amidohydrolase 3" evidence="1">
    <location>
        <begin position="56"/>
        <end position="531"/>
    </location>
</feature>
<dbReference type="KEGG" id="cwo:Cwoe_4441"/>
<dbReference type="eggNOG" id="COG1574">
    <property type="taxonomic scope" value="Bacteria"/>
</dbReference>